<evidence type="ECO:0000313" key="3">
    <source>
        <dbReference type="Proteomes" id="UP000244890"/>
    </source>
</evidence>
<dbReference type="Proteomes" id="UP000244890">
    <property type="component" value="Chromosome"/>
</dbReference>
<evidence type="ECO:0000313" key="2">
    <source>
        <dbReference type="EMBL" id="AWI34240.1"/>
    </source>
</evidence>
<dbReference type="AlphaFoldDB" id="A0A2U8FDA8"/>
<proteinExistence type="predicted"/>
<accession>A0A2U8FDA8</accession>
<keyword evidence="1" id="KW-1133">Transmembrane helix</keyword>
<dbReference type="KEGG" id="had:CDV25_05290"/>
<feature type="transmembrane region" description="Helical" evidence="1">
    <location>
        <begin position="37"/>
        <end position="56"/>
    </location>
</feature>
<keyword evidence="1" id="KW-0812">Transmembrane</keyword>
<sequence>MHFATHRATFNRINLSQSFFALIPPYPLSNSPLNPPFNPIFSLIAFCIICFYRQAIKTQKLSLKYFGWRELERGFKGENSKGLG</sequence>
<protein>
    <submittedName>
        <fullName evidence="2">Uncharacterized protein</fullName>
    </submittedName>
</protein>
<reference evidence="2 3" key="1">
    <citation type="submission" date="2017-06" db="EMBL/GenBank/DDBJ databases">
        <title>Complete genome of Helicobacter apodemus.</title>
        <authorList>
            <person name="Cho S."/>
        </authorList>
    </citation>
    <scope>NUCLEOTIDE SEQUENCE [LARGE SCALE GENOMIC DNA]</scope>
    <source>
        <strain evidence="3">SNUVETPUB-15-01</strain>
    </source>
</reference>
<name>A0A2U8FDA8_9HELI</name>
<organism evidence="2 3">
    <name type="scientific">Helicobacter apodemus</name>
    <dbReference type="NCBI Taxonomy" id="135569"/>
    <lineage>
        <taxon>Bacteria</taxon>
        <taxon>Pseudomonadati</taxon>
        <taxon>Campylobacterota</taxon>
        <taxon>Epsilonproteobacteria</taxon>
        <taxon>Campylobacterales</taxon>
        <taxon>Helicobacteraceae</taxon>
        <taxon>Helicobacter</taxon>
    </lineage>
</organism>
<dbReference type="EMBL" id="CP021886">
    <property type="protein sequence ID" value="AWI34240.1"/>
    <property type="molecule type" value="Genomic_DNA"/>
</dbReference>
<evidence type="ECO:0000256" key="1">
    <source>
        <dbReference type="SAM" id="Phobius"/>
    </source>
</evidence>
<gene>
    <name evidence="2" type="ORF">CDV25_05290</name>
</gene>
<keyword evidence="1" id="KW-0472">Membrane</keyword>